<protein>
    <submittedName>
        <fullName evidence="1">Uncharacterized protein</fullName>
    </submittedName>
</protein>
<evidence type="ECO:0000313" key="2">
    <source>
        <dbReference type="EMBL" id="BAO00982.1"/>
    </source>
</evidence>
<reference evidence="1" key="1">
    <citation type="submission" date="2009-08" db="EMBL/GenBank/DDBJ databases">
        <authorList>
            <person name="Gill J."/>
            <person name="Borman J."/>
            <person name="Shetty J."/>
            <person name="Hostetler J."/>
            <person name="Durkin S."/>
            <person name="Montgomery B."/>
        </authorList>
    </citation>
    <scope>NUCLEOTIDE SEQUENCE</scope>
    <source>
        <strain evidence="1">3049</strain>
        <plasmid evidence="1">SAP057A</plasmid>
    </source>
</reference>
<organism evidence="1">
    <name type="scientific">Staphylococcus aureus</name>
    <dbReference type="NCBI Taxonomy" id="1280"/>
    <lineage>
        <taxon>Bacteria</taxon>
        <taxon>Bacillati</taxon>
        <taxon>Bacillota</taxon>
        <taxon>Bacilli</taxon>
        <taxon>Bacillales</taxon>
        <taxon>Staphylococcaceae</taxon>
        <taxon>Staphylococcus</taxon>
    </lineage>
</organism>
<proteinExistence type="predicted"/>
<dbReference type="AlphaFoldDB" id="D2J9J8"/>
<geneLocation type="plasmid" evidence="1">
    <name>SAP057A</name>
</geneLocation>
<name>D2J9J8_STAAU</name>
<sequence>MRKSHTNDTELSNTYYIETENNDMNDLNDIELKKYEYLCLIYIYLSF</sequence>
<dbReference type="EMBL" id="GQ900415">
    <property type="protein sequence ID" value="ACZ68496.1"/>
    <property type="molecule type" value="Genomic_DNA"/>
</dbReference>
<reference evidence="1" key="2">
    <citation type="submission" date="2009-12" db="EMBL/GenBank/DDBJ databases">
        <authorList>
            <person name="Summers A.O."/>
            <person name="Shearer J."/>
            <person name="Wireman J."/>
        </authorList>
    </citation>
    <scope>NUCLEOTIDE SEQUENCE</scope>
    <source>
        <strain evidence="1">3049</strain>
        <plasmid evidence="1">SAP057A</plasmid>
    </source>
</reference>
<accession>D2J9J8</accession>
<evidence type="ECO:0000313" key="1">
    <source>
        <dbReference type="EMBL" id="ACZ68496.1"/>
    </source>
</evidence>
<gene>
    <name evidence="2" type="primary">rep</name>
    <name evidence="1" type="ORF">SAP057A_023</name>
</gene>
<reference evidence="2" key="3">
    <citation type="journal article" date="2013" name="Antimicrob. Agents Chemother.">
        <title>Emergence of Staphylococcus aureus Carrying Multiple Drug Resistance Genes on a Plasmid Encoding Exfoliative Toxin B.</title>
        <authorList>
            <person name="Hisatsune J."/>
            <person name="Hirakawa H."/>
            <person name="Yamaguchi T."/>
            <person name="Fudaba Y."/>
            <person name="Oshima K."/>
            <person name="Hattori M."/>
            <person name="Kato F."/>
            <person name="Kayama S."/>
            <person name="Sugai M."/>
        </authorList>
    </citation>
    <scope>NUCLEOTIDE SEQUENCE</scope>
    <source>
        <strain evidence="2">TY825</strain>
        <plasmid evidence="2">pETB</plasmid>
    </source>
</reference>
<keyword evidence="1" id="KW-0614">Plasmid</keyword>
<geneLocation type="plasmid" evidence="2">
    <name>pETB</name>
</geneLocation>
<dbReference type="EMBL" id="AP012467">
    <property type="protein sequence ID" value="BAO00982.1"/>
    <property type="molecule type" value="Genomic_DNA"/>
</dbReference>